<dbReference type="EMBL" id="VOBQ01000023">
    <property type="protein sequence ID" value="TWO67714.1"/>
    <property type="molecule type" value="Genomic_DNA"/>
</dbReference>
<evidence type="ECO:0000313" key="2">
    <source>
        <dbReference type="EMBL" id="TWO67714.1"/>
    </source>
</evidence>
<dbReference type="SUPFAM" id="SSF55298">
    <property type="entry name" value="YjgF-like"/>
    <property type="match status" value="1"/>
</dbReference>
<organism evidence="2 3">
    <name type="scientific">Caenimonas sedimenti</name>
    <dbReference type="NCBI Taxonomy" id="2596921"/>
    <lineage>
        <taxon>Bacteria</taxon>
        <taxon>Pseudomonadati</taxon>
        <taxon>Pseudomonadota</taxon>
        <taxon>Betaproteobacteria</taxon>
        <taxon>Burkholderiales</taxon>
        <taxon>Comamonadaceae</taxon>
        <taxon>Caenimonas</taxon>
    </lineage>
</organism>
<feature type="region of interest" description="Disordered" evidence="1">
    <location>
        <begin position="1"/>
        <end position="34"/>
    </location>
</feature>
<reference evidence="2 3" key="1">
    <citation type="submission" date="2019-07" db="EMBL/GenBank/DDBJ databases">
        <title>Caenimonas sedimenti sp. nov., isolated from activated sludge.</title>
        <authorList>
            <person name="Xu J."/>
        </authorList>
    </citation>
    <scope>NUCLEOTIDE SEQUENCE [LARGE SCALE GENOMIC DNA]</scope>
    <source>
        <strain evidence="2 3">HX-9-20</strain>
    </source>
</reference>
<dbReference type="Proteomes" id="UP000318199">
    <property type="component" value="Unassembled WGS sequence"/>
</dbReference>
<protein>
    <submittedName>
        <fullName evidence="2">RidA family protein</fullName>
    </submittedName>
</protein>
<dbReference type="Gene3D" id="3.30.1330.40">
    <property type="entry name" value="RutC-like"/>
    <property type="match status" value="1"/>
</dbReference>
<comment type="caution">
    <text evidence="2">The sequence shown here is derived from an EMBL/GenBank/DDBJ whole genome shotgun (WGS) entry which is preliminary data.</text>
</comment>
<dbReference type="OrthoDB" id="9803101at2"/>
<dbReference type="InterPro" id="IPR035959">
    <property type="entry name" value="RutC-like_sf"/>
</dbReference>
<accession>A0A562ZHQ1</accession>
<proteinExistence type="predicted"/>
<keyword evidence="3" id="KW-1185">Reference proteome</keyword>
<dbReference type="RefSeq" id="WP_145896188.1">
    <property type="nucleotide sequence ID" value="NZ_VOBQ01000023.1"/>
</dbReference>
<dbReference type="AlphaFoldDB" id="A0A562ZHQ1"/>
<dbReference type="InterPro" id="IPR006175">
    <property type="entry name" value="YjgF/YER057c/UK114"/>
</dbReference>
<dbReference type="PANTHER" id="PTHR43857">
    <property type="entry name" value="BLR7761 PROTEIN"/>
    <property type="match status" value="1"/>
</dbReference>
<evidence type="ECO:0000313" key="3">
    <source>
        <dbReference type="Proteomes" id="UP000318199"/>
    </source>
</evidence>
<evidence type="ECO:0000256" key="1">
    <source>
        <dbReference type="SAM" id="MobiDB-lite"/>
    </source>
</evidence>
<dbReference type="CDD" id="cd00448">
    <property type="entry name" value="YjgF_YER057c_UK114_family"/>
    <property type="match status" value="1"/>
</dbReference>
<dbReference type="PANTHER" id="PTHR43857:SF1">
    <property type="entry name" value="YJGH FAMILY PROTEIN"/>
    <property type="match status" value="1"/>
</dbReference>
<sequence>MSAARPPEGARTEVRSTEVSSIPGSPHQAILPEGWPRPKGYANGVLAQGRTLAIAGMIGWDPQCVFHTDDFGGQARQALQNIADVLKAAGGDASHIVRMTWYVTDKRAYLAASREIGQAYREIIGNYTVAMTAVQVSALIEDRAKVEIEVTAVLPG</sequence>
<name>A0A562ZHQ1_9BURK</name>
<gene>
    <name evidence="2" type="ORF">FN976_25320</name>
</gene>
<dbReference type="Pfam" id="PF01042">
    <property type="entry name" value="Ribonuc_L-PSP"/>
    <property type="match status" value="1"/>
</dbReference>